<dbReference type="PANTHER" id="PTHR13031:SF0">
    <property type="entry name" value="RIBONUCLEASE P PROTEIN SUBUNIT P30"/>
    <property type="match status" value="1"/>
</dbReference>
<evidence type="ECO:0000256" key="1">
    <source>
        <dbReference type="ARBA" id="ARBA00004123"/>
    </source>
</evidence>
<dbReference type="GO" id="GO:0003723">
    <property type="term" value="F:RNA binding"/>
    <property type="evidence" value="ECO:0007669"/>
    <property type="project" value="TreeGrafter"/>
</dbReference>
<evidence type="ECO:0000256" key="3">
    <source>
        <dbReference type="ARBA" id="ARBA00022694"/>
    </source>
</evidence>
<gene>
    <name evidence="4" type="ORF">WICPIJ_007463</name>
</gene>
<dbReference type="Pfam" id="PF01876">
    <property type="entry name" value="RNase_P_p30"/>
    <property type="match status" value="1"/>
</dbReference>
<dbReference type="GO" id="GO:0008033">
    <property type="term" value="P:tRNA processing"/>
    <property type="evidence" value="ECO:0007669"/>
    <property type="project" value="UniProtKB-KW"/>
</dbReference>
<protein>
    <submittedName>
        <fullName evidence="4">Uncharacterized protein</fullName>
    </submittedName>
</protein>
<dbReference type="EMBL" id="JAEUBG010004367">
    <property type="protein sequence ID" value="KAH3681589.1"/>
    <property type="molecule type" value="Genomic_DNA"/>
</dbReference>
<dbReference type="AlphaFoldDB" id="A0A9P8TJY4"/>
<dbReference type="Gene3D" id="3.20.20.140">
    <property type="entry name" value="Metal-dependent hydrolases"/>
    <property type="match status" value="1"/>
</dbReference>
<evidence type="ECO:0000313" key="5">
    <source>
        <dbReference type="Proteomes" id="UP000774326"/>
    </source>
</evidence>
<dbReference type="Proteomes" id="UP000774326">
    <property type="component" value="Unassembled WGS sequence"/>
</dbReference>
<reference evidence="4" key="1">
    <citation type="journal article" date="2021" name="Open Biol.">
        <title>Shared evolutionary footprints suggest mitochondrial oxidative damage underlies multiple complex I losses in fungi.</title>
        <authorList>
            <person name="Schikora-Tamarit M.A."/>
            <person name="Marcet-Houben M."/>
            <person name="Nosek J."/>
            <person name="Gabaldon T."/>
        </authorList>
    </citation>
    <scope>NUCLEOTIDE SEQUENCE</scope>
    <source>
        <strain evidence="4">CBS2887</strain>
    </source>
</reference>
<evidence type="ECO:0000313" key="4">
    <source>
        <dbReference type="EMBL" id="KAH3681589.1"/>
    </source>
</evidence>
<organism evidence="4 5">
    <name type="scientific">Wickerhamomyces pijperi</name>
    <name type="common">Yeast</name>
    <name type="synonym">Pichia pijperi</name>
    <dbReference type="NCBI Taxonomy" id="599730"/>
    <lineage>
        <taxon>Eukaryota</taxon>
        <taxon>Fungi</taxon>
        <taxon>Dikarya</taxon>
        <taxon>Ascomycota</taxon>
        <taxon>Saccharomycotina</taxon>
        <taxon>Saccharomycetes</taxon>
        <taxon>Phaffomycetales</taxon>
        <taxon>Wickerhamomycetaceae</taxon>
        <taxon>Wickerhamomyces</taxon>
    </lineage>
</organism>
<proteinExistence type="inferred from homology"/>
<reference evidence="4" key="2">
    <citation type="submission" date="2021-01" db="EMBL/GenBank/DDBJ databases">
        <authorList>
            <person name="Schikora-Tamarit M.A."/>
        </authorList>
    </citation>
    <scope>NUCLEOTIDE SEQUENCE</scope>
    <source>
        <strain evidence="4">CBS2887</strain>
    </source>
</reference>
<dbReference type="SUPFAM" id="SSF89550">
    <property type="entry name" value="PHP domain-like"/>
    <property type="match status" value="1"/>
</dbReference>
<dbReference type="GO" id="GO:0005655">
    <property type="term" value="C:nucleolar ribonuclease P complex"/>
    <property type="evidence" value="ECO:0007669"/>
    <property type="project" value="TreeGrafter"/>
</dbReference>
<accession>A0A9P8TJY4</accession>
<evidence type="ECO:0000256" key="2">
    <source>
        <dbReference type="ARBA" id="ARBA00007331"/>
    </source>
</evidence>
<sequence>MLADLNIPWPQNDYTPLTTAQLAQLKNTIITAETLGYTHLAINFTVNIHEIKIPGNDINPIIKQLDNFEKLKEFTARGLKFFSRITLIIENPNQGQNLSKFLGSFNILSIAPTTEKALILACGNSDVDIITFDYSKRMNFYLKHKTVGGGVKKGIKFEICYNSLVSSNSLEKQSFLTTFNNLVRVSRNQNLVISSGATSCLNLRNFNNVLTFCKNLGFRENKVFKNTESVLLGATLKSKSYKQTVMIGENPVHEDVTGKRNIKEIDSGDVFKEQLKRIKLNKQATK</sequence>
<comment type="similarity">
    <text evidence="2">Belongs to the eukaryotic/archaeal RNase P protein component 3 family.</text>
</comment>
<name>A0A9P8TJY4_WICPI</name>
<comment type="caution">
    <text evidence="4">The sequence shown here is derived from an EMBL/GenBank/DDBJ whole genome shotgun (WGS) entry which is preliminary data.</text>
</comment>
<dbReference type="InterPro" id="IPR016195">
    <property type="entry name" value="Pol/histidinol_Pase-like"/>
</dbReference>
<comment type="subcellular location">
    <subcellularLocation>
        <location evidence="1">Nucleus</location>
    </subcellularLocation>
</comment>
<keyword evidence="3" id="KW-0819">tRNA processing</keyword>
<dbReference type="InterPro" id="IPR002738">
    <property type="entry name" value="RNase_P_p30"/>
</dbReference>
<dbReference type="PANTHER" id="PTHR13031">
    <property type="entry name" value="RIBONUCLEASE P SUBUNIT P30"/>
    <property type="match status" value="1"/>
</dbReference>
<keyword evidence="5" id="KW-1185">Reference proteome</keyword>
<dbReference type="OrthoDB" id="17948at2759"/>